<name>A0A6A6DKH2_9PEZI</name>
<dbReference type="Proteomes" id="UP000800200">
    <property type="component" value="Unassembled WGS sequence"/>
</dbReference>
<dbReference type="AlphaFoldDB" id="A0A6A6DKH2"/>
<keyword evidence="3" id="KW-1185">Reference proteome</keyword>
<dbReference type="EMBL" id="ML994667">
    <property type="protein sequence ID" value="KAF2179453.1"/>
    <property type="molecule type" value="Genomic_DNA"/>
</dbReference>
<dbReference type="InterPro" id="IPR046497">
    <property type="entry name" value="DUF6590"/>
</dbReference>
<dbReference type="PANTHER" id="PTHR35391">
    <property type="entry name" value="C2H2-TYPE DOMAIN-CONTAINING PROTEIN-RELATED"/>
    <property type="match status" value="1"/>
</dbReference>
<gene>
    <name evidence="2" type="ORF">K469DRAFT_799310</name>
</gene>
<evidence type="ECO:0000313" key="2">
    <source>
        <dbReference type="EMBL" id="KAF2179453.1"/>
    </source>
</evidence>
<reference evidence="2" key="1">
    <citation type="journal article" date="2020" name="Stud. Mycol.">
        <title>101 Dothideomycetes genomes: a test case for predicting lifestyles and emergence of pathogens.</title>
        <authorList>
            <person name="Haridas S."/>
            <person name="Albert R."/>
            <person name="Binder M."/>
            <person name="Bloem J."/>
            <person name="Labutti K."/>
            <person name="Salamov A."/>
            <person name="Andreopoulos B."/>
            <person name="Baker S."/>
            <person name="Barry K."/>
            <person name="Bills G."/>
            <person name="Bluhm B."/>
            <person name="Cannon C."/>
            <person name="Castanera R."/>
            <person name="Culley D."/>
            <person name="Daum C."/>
            <person name="Ezra D."/>
            <person name="Gonzalez J."/>
            <person name="Henrissat B."/>
            <person name="Kuo A."/>
            <person name="Liang C."/>
            <person name="Lipzen A."/>
            <person name="Lutzoni F."/>
            <person name="Magnuson J."/>
            <person name="Mondo S."/>
            <person name="Nolan M."/>
            <person name="Ohm R."/>
            <person name="Pangilinan J."/>
            <person name="Park H.-J."/>
            <person name="Ramirez L."/>
            <person name="Alfaro M."/>
            <person name="Sun H."/>
            <person name="Tritt A."/>
            <person name="Yoshinaga Y."/>
            <person name="Zwiers L.-H."/>
            <person name="Turgeon B."/>
            <person name="Goodwin S."/>
            <person name="Spatafora J."/>
            <person name="Crous P."/>
            <person name="Grigoriev I."/>
        </authorList>
    </citation>
    <scope>NUCLEOTIDE SEQUENCE</scope>
    <source>
        <strain evidence="2">CBS 207.26</strain>
    </source>
</reference>
<dbReference type="Pfam" id="PF20233">
    <property type="entry name" value="DUF6590"/>
    <property type="match status" value="1"/>
</dbReference>
<organism evidence="2 3">
    <name type="scientific">Zopfia rhizophila CBS 207.26</name>
    <dbReference type="NCBI Taxonomy" id="1314779"/>
    <lineage>
        <taxon>Eukaryota</taxon>
        <taxon>Fungi</taxon>
        <taxon>Dikarya</taxon>
        <taxon>Ascomycota</taxon>
        <taxon>Pezizomycotina</taxon>
        <taxon>Dothideomycetes</taxon>
        <taxon>Dothideomycetes incertae sedis</taxon>
        <taxon>Zopfiaceae</taxon>
        <taxon>Zopfia</taxon>
    </lineage>
</organism>
<feature type="domain" description="DUF6590" evidence="1">
    <location>
        <begin position="1"/>
        <end position="141"/>
    </location>
</feature>
<evidence type="ECO:0000259" key="1">
    <source>
        <dbReference type="Pfam" id="PF20233"/>
    </source>
</evidence>
<protein>
    <recommendedName>
        <fullName evidence="1">DUF6590 domain-containing protein</fullName>
    </recommendedName>
</protein>
<accession>A0A6A6DKH2</accession>
<evidence type="ECO:0000313" key="3">
    <source>
        <dbReference type="Proteomes" id="UP000800200"/>
    </source>
</evidence>
<dbReference type="PANTHER" id="PTHR35391:SF5">
    <property type="entry name" value="DUF6590 DOMAIN-CONTAINING PROTEIN"/>
    <property type="match status" value="1"/>
</dbReference>
<proteinExistence type="predicted"/>
<sequence length="151" mass="16709">MLWTEPAGQCNPGKTRGSTHFSIVRFSETAYSEIRRFVVIQNKGTFSQCIPVQTYRGQAATKPGLVVDDHAIIYTGPQGASPPPLLEGEGITKRALRVEPTRGEHLESQSRINFGKPYAVEHNVKVLEIGMVAPEHMYYLVAYFQQAVGCS</sequence>
<dbReference type="OrthoDB" id="3559580at2759"/>